<keyword evidence="1" id="KW-0732">Signal</keyword>
<gene>
    <name evidence="2" type="primary">LOC103725356</name>
</gene>
<dbReference type="Proteomes" id="UP000694381">
    <property type="component" value="Unassembled WGS sequence"/>
</dbReference>
<accession>A0A8C6R489</accession>
<protein>
    <submittedName>
        <fullName evidence="2">Apolipoprotein N</fullName>
    </submittedName>
</protein>
<dbReference type="PANTHER" id="PTHR15011:SF1">
    <property type="entry name" value="APOLIPOPROTEIN N"/>
    <property type="match status" value="1"/>
</dbReference>
<dbReference type="AlphaFoldDB" id="A0A8C6R489"/>
<dbReference type="GeneID" id="103725356"/>
<sequence>MIQAVLLLGCFLLSPAAAFLRNAQNGALTSQLAITETEHTPNMLSGQISPPDPSTCQDLLHSVPSLAPLPEYLSNLALGMALEDIGCPTEALYLQLQIMRTEGKDTTETLLRESQKRCKEEGMDNTEVILRDLGGFTGEHKRVQRSVTPPEACTSEYGWVLYETAALMAEFAEKLPSIDLVREFKASAANVTQKCTFESWEHLDKVGKRLIESPEIENATIPTEDQVYFVARLAILLKCILVDFLLKSFQVYFG</sequence>
<dbReference type="RefSeq" id="XP_008820911.1">
    <property type="nucleotide sequence ID" value="XM_008822689.2"/>
</dbReference>
<dbReference type="InterPro" id="IPR026114">
    <property type="entry name" value="APOF"/>
</dbReference>
<dbReference type="GO" id="GO:0005615">
    <property type="term" value="C:extracellular space"/>
    <property type="evidence" value="ECO:0007669"/>
    <property type="project" value="TreeGrafter"/>
</dbReference>
<dbReference type="RefSeq" id="XP_029414285.1">
    <property type="nucleotide sequence ID" value="XM_029558425.1"/>
</dbReference>
<keyword evidence="3" id="KW-1185">Reference proteome</keyword>
<dbReference type="Ensembl" id="ENSNGAT00000018387.1">
    <property type="protein sequence ID" value="ENSNGAP00000012820.1"/>
    <property type="gene ID" value="ENSNGAG00000014568.1"/>
</dbReference>
<evidence type="ECO:0000313" key="3">
    <source>
        <dbReference type="Proteomes" id="UP000694381"/>
    </source>
</evidence>
<reference evidence="2" key="1">
    <citation type="submission" date="2025-08" db="UniProtKB">
        <authorList>
            <consortium name="Ensembl"/>
        </authorList>
    </citation>
    <scope>IDENTIFICATION</scope>
</reference>
<feature type="signal peptide" evidence="1">
    <location>
        <begin position="1"/>
        <end position="18"/>
    </location>
</feature>
<feature type="chain" id="PRO_5034359188" evidence="1">
    <location>
        <begin position="19"/>
        <end position="254"/>
    </location>
</feature>
<dbReference type="GeneTree" id="ENSGT00500000045104"/>
<dbReference type="KEGG" id="ngi:103725356"/>
<dbReference type="GO" id="GO:0008203">
    <property type="term" value="P:cholesterol metabolic process"/>
    <property type="evidence" value="ECO:0007669"/>
    <property type="project" value="TreeGrafter"/>
</dbReference>
<evidence type="ECO:0000256" key="1">
    <source>
        <dbReference type="SAM" id="SignalP"/>
    </source>
</evidence>
<dbReference type="OMA" id="NRWVLYE"/>
<proteinExistence type="predicted"/>
<organism evidence="2 3">
    <name type="scientific">Nannospalax galili</name>
    <name type="common">Northern Israeli blind subterranean mole rat</name>
    <name type="synonym">Spalax galili</name>
    <dbReference type="NCBI Taxonomy" id="1026970"/>
    <lineage>
        <taxon>Eukaryota</taxon>
        <taxon>Metazoa</taxon>
        <taxon>Chordata</taxon>
        <taxon>Craniata</taxon>
        <taxon>Vertebrata</taxon>
        <taxon>Euteleostomi</taxon>
        <taxon>Mammalia</taxon>
        <taxon>Eutheria</taxon>
        <taxon>Euarchontoglires</taxon>
        <taxon>Glires</taxon>
        <taxon>Rodentia</taxon>
        <taxon>Myomorpha</taxon>
        <taxon>Muroidea</taxon>
        <taxon>Spalacidae</taxon>
        <taxon>Spalacinae</taxon>
        <taxon>Nannospalax</taxon>
    </lineage>
</organism>
<name>A0A8C6R489_NANGA</name>
<dbReference type="PANTHER" id="PTHR15011">
    <property type="entry name" value="APOLIPOPROTEIN F"/>
    <property type="match status" value="1"/>
</dbReference>
<dbReference type="RefSeq" id="XP_008820912.1">
    <property type="nucleotide sequence ID" value="XM_008822690.2"/>
</dbReference>
<evidence type="ECO:0000313" key="2">
    <source>
        <dbReference type="Ensembl" id="ENSNGAP00000012820.1"/>
    </source>
</evidence>
<dbReference type="RefSeq" id="XP_029414287.1">
    <property type="nucleotide sequence ID" value="XM_029558427.1"/>
</dbReference>
<dbReference type="OrthoDB" id="9836085at2759"/>
<reference evidence="2" key="2">
    <citation type="submission" date="2025-09" db="UniProtKB">
        <authorList>
            <consortium name="Ensembl"/>
        </authorList>
    </citation>
    <scope>IDENTIFICATION</scope>
</reference>
<dbReference type="RefSeq" id="XP_029414286.1">
    <property type="nucleotide sequence ID" value="XM_029558426.1"/>
</dbReference>
<dbReference type="Pfam" id="PF15148">
    <property type="entry name" value="Apolipo_F"/>
    <property type="match status" value="1"/>
</dbReference>